<feature type="domain" description="Blue (type 1) copper" evidence="4">
    <location>
        <begin position="91"/>
        <end position="137"/>
    </location>
</feature>
<evidence type="ECO:0000256" key="3">
    <source>
        <dbReference type="SAM" id="SignalP"/>
    </source>
</evidence>
<name>A0ABW6M1I6_9ACTN</name>
<evidence type="ECO:0000313" key="5">
    <source>
        <dbReference type="EMBL" id="MFE9600009.1"/>
    </source>
</evidence>
<organism evidence="5 6">
    <name type="scientific">Streptomyces hokutonensis</name>
    <dbReference type="NCBI Taxonomy" id="1306990"/>
    <lineage>
        <taxon>Bacteria</taxon>
        <taxon>Bacillati</taxon>
        <taxon>Actinomycetota</taxon>
        <taxon>Actinomycetes</taxon>
        <taxon>Kitasatosporales</taxon>
        <taxon>Streptomycetaceae</taxon>
        <taxon>Streptomyces</taxon>
    </lineage>
</organism>
<dbReference type="PROSITE" id="PS51257">
    <property type="entry name" value="PROKAR_LIPOPROTEIN"/>
    <property type="match status" value="1"/>
</dbReference>
<dbReference type="RefSeq" id="WP_388106255.1">
    <property type="nucleotide sequence ID" value="NZ_JBIAHM010000005.1"/>
</dbReference>
<keyword evidence="3" id="KW-0732">Signal</keyword>
<proteinExistence type="predicted"/>
<evidence type="ECO:0000256" key="2">
    <source>
        <dbReference type="ARBA" id="ARBA00023008"/>
    </source>
</evidence>
<dbReference type="Proteomes" id="UP001601303">
    <property type="component" value="Unassembled WGS sequence"/>
</dbReference>
<dbReference type="Gene3D" id="2.60.40.420">
    <property type="entry name" value="Cupredoxins - blue copper proteins"/>
    <property type="match status" value="1"/>
</dbReference>
<dbReference type="InterPro" id="IPR000923">
    <property type="entry name" value="BlueCu_1"/>
</dbReference>
<protein>
    <submittedName>
        <fullName evidence="5">Plastocyanin/azurin family copper-binding protein</fullName>
    </submittedName>
</protein>
<sequence>MAISARVALTTTALAFSAALVLAGCSSGDSSQSSGAASASTTKAASGTQVTVTETEYALKLSQSSFTPGTYTFTADNAGKVTHALEIDGPGVSDVKTKNLGGGQQAALTVTLKKGTYELYCPVDGHKGLGMDQHITVP</sequence>
<keyword evidence="6" id="KW-1185">Reference proteome</keyword>
<accession>A0ABW6M1I6</accession>
<feature type="signal peptide" evidence="3">
    <location>
        <begin position="1"/>
        <end position="23"/>
    </location>
</feature>
<evidence type="ECO:0000256" key="1">
    <source>
        <dbReference type="ARBA" id="ARBA00022723"/>
    </source>
</evidence>
<dbReference type="Pfam" id="PF00127">
    <property type="entry name" value="Copper-bind"/>
    <property type="match status" value="1"/>
</dbReference>
<reference evidence="5 6" key="1">
    <citation type="submission" date="2024-10" db="EMBL/GenBank/DDBJ databases">
        <title>The Natural Products Discovery Center: Release of the First 8490 Sequenced Strains for Exploring Actinobacteria Biosynthetic Diversity.</title>
        <authorList>
            <person name="Kalkreuter E."/>
            <person name="Kautsar S.A."/>
            <person name="Yang D."/>
            <person name="Bader C.D."/>
            <person name="Teijaro C.N."/>
            <person name="Fluegel L."/>
            <person name="Davis C.M."/>
            <person name="Simpson J.R."/>
            <person name="Lauterbach L."/>
            <person name="Steele A.D."/>
            <person name="Gui C."/>
            <person name="Meng S."/>
            <person name="Li G."/>
            <person name="Viehrig K."/>
            <person name="Ye F."/>
            <person name="Su P."/>
            <person name="Kiefer A.F."/>
            <person name="Nichols A."/>
            <person name="Cepeda A.J."/>
            <person name="Yan W."/>
            <person name="Fan B."/>
            <person name="Jiang Y."/>
            <person name="Adhikari A."/>
            <person name="Zheng C.-J."/>
            <person name="Schuster L."/>
            <person name="Cowan T.M."/>
            <person name="Smanski M.J."/>
            <person name="Chevrette M.G."/>
            <person name="De Carvalho L.P.S."/>
            <person name="Shen B."/>
        </authorList>
    </citation>
    <scope>NUCLEOTIDE SEQUENCE [LARGE SCALE GENOMIC DNA]</scope>
    <source>
        <strain evidence="5 6">NPDC006488</strain>
    </source>
</reference>
<keyword evidence="2" id="KW-0186">Copper</keyword>
<keyword evidence="1" id="KW-0479">Metal-binding</keyword>
<feature type="chain" id="PRO_5045655644" evidence="3">
    <location>
        <begin position="24"/>
        <end position="138"/>
    </location>
</feature>
<comment type="caution">
    <text evidence="5">The sequence shown here is derived from an EMBL/GenBank/DDBJ whole genome shotgun (WGS) entry which is preliminary data.</text>
</comment>
<evidence type="ECO:0000313" key="6">
    <source>
        <dbReference type="Proteomes" id="UP001601303"/>
    </source>
</evidence>
<dbReference type="SUPFAM" id="SSF49503">
    <property type="entry name" value="Cupredoxins"/>
    <property type="match status" value="1"/>
</dbReference>
<dbReference type="EMBL" id="JBIAHM010000005">
    <property type="protein sequence ID" value="MFE9600009.1"/>
    <property type="molecule type" value="Genomic_DNA"/>
</dbReference>
<evidence type="ECO:0000259" key="4">
    <source>
        <dbReference type="Pfam" id="PF00127"/>
    </source>
</evidence>
<dbReference type="InterPro" id="IPR008972">
    <property type="entry name" value="Cupredoxin"/>
</dbReference>
<gene>
    <name evidence="5" type="ORF">ACFYNQ_15730</name>
</gene>